<feature type="domain" description="J" evidence="1">
    <location>
        <begin position="2"/>
        <end position="69"/>
    </location>
</feature>
<protein>
    <recommendedName>
        <fullName evidence="1">J domain-containing protein</fullName>
    </recommendedName>
</protein>
<keyword evidence="3" id="KW-1185">Reference proteome</keyword>
<dbReference type="InterPro" id="IPR018253">
    <property type="entry name" value="DnaJ_domain_CS"/>
</dbReference>
<dbReference type="PRINTS" id="PR00625">
    <property type="entry name" value="JDOMAIN"/>
</dbReference>
<dbReference type="InterPro" id="IPR036869">
    <property type="entry name" value="J_dom_sf"/>
</dbReference>
<gene>
    <name evidence="2" type="ORF">H5410_024086</name>
</gene>
<evidence type="ECO:0000259" key="1">
    <source>
        <dbReference type="PROSITE" id="PS50076"/>
    </source>
</evidence>
<dbReference type="Gene3D" id="1.10.287.110">
    <property type="entry name" value="DnaJ domain"/>
    <property type="match status" value="1"/>
</dbReference>
<dbReference type="PROSITE" id="PS00636">
    <property type="entry name" value="DNAJ_1"/>
    <property type="match status" value="1"/>
</dbReference>
<dbReference type="CDD" id="cd06257">
    <property type="entry name" value="DnaJ"/>
    <property type="match status" value="1"/>
</dbReference>
<reference evidence="2 3" key="1">
    <citation type="submission" date="2020-09" db="EMBL/GenBank/DDBJ databases">
        <title>De no assembly of potato wild relative species, Solanum commersonii.</title>
        <authorList>
            <person name="Cho K."/>
        </authorList>
    </citation>
    <scope>NUCLEOTIDE SEQUENCE [LARGE SCALE GENOMIC DNA]</scope>
    <source>
        <strain evidence="2">LZ3.2</strain>
        <tissue evidence="2">Leaf</tissue>
    </source>
</reference>
<dbReference type="SMART" id="SM00271">
    <property type="entry name" value="DnaJ"/>
    <property type="match status" value="1"/>
</dbReference>
<comment type="caution">
    <text evidence="2">The sequence shown here is derived from an EMBL/GenBank/DDBJ whole genome shotgun (WGS) entry which is preliminary data.</text>
</comment>
<dbReference type="PANTHER" id="PTHR45098">
    <property type="entry name" value="DNAJ DOMAIN CONTAINING PROTEIN, EXPRESSED"/>
    <property type="match status" value="1"/>
</dbReference>
<proteinExistence type="predicted"/>
<dbReference type="InterPro" id="IPR001623">
    <property type="entry name" value="DnaJ_domain"/>
</dbReference>
<organism evidence="2 3">
    <name type="scientific">Solanum commersonii</name>
    <name type="common">Commerson's wild potato</name>
    <name type="synonym">Commerson's nightshade</name>
    <dbReference type="NCBI Taxonomy" id="4109"/>
    <lineage>
        <taxon>Eukaryota</taxon>
        <taxon>Viridiplantae</taxon>
        <taxon>Streptophyta</taxon>
        <taxon>Embryophyta</taxon>
        <taxon>Tracheophyta</taxon>
        <taxon>Spermatophyta</taxon>
        <taxon>Magnoliopsida</taxon>
        <taxon>eudicotyledons</taxon>
        <taxon>Gunneridae</taxon>
        <taxon>Pentapetalae</taxon>
        <taxon>asterids</taxon>
        <taxon>lamiids</taxon>
        <taxon>Solanales</taxon>
        <taxon>Solanaceae</taxon>
        <taxon>Solanoideae</taxon>
        <taxon>Solaneae</taxon>
        <taxon>Solanum</taxon>
    </lineage>
</organism>
<evidence type="ECO:0000313" key="2">
    <source>
        <dbReference type="EMBL" id="KAG5612805.1"/>
    </source>
</evidence>
<sequence>MLYWIYHPVNKVPSFLSRKYPKAYRKKALELHPDKRPDDPNAHENFRKLKTSYDILKDEKNRKLFDKQRQRQESAAAAAERYDFVEKEELRLARIAAHYAQRMAGRKHKEAGRKLNHGRAQIRAMRYVNKVSRSISSGKTKKEADRILASYSKKKL</sequence>
<dbReference type="SUPFAM" id="SSF46565">
    <property type="entry name" value="Chaperone J-domain"/>
    <property type="match status" value="1"/>
</dbReference>
<dbReference type="EMBL" id="JACXVP010000004">
    <property type="protein sequence ID" value="KAG5612805.1"/>
    <property type="molecule type" value="Genomic_DNA"/>
</dbReference>
<dbReference type="Pfam" id="PF00226">
    <property type="entry name" value="DnaJ"/>
    <property type="match status" value="1"/>
</dbReference>
<accession>A0A9J5ZKZ5</accession>
<dbReference type="OrthoDB" id="1306103at2759"/>
<dbReference type="PROSITE" id="PS50076">
    <property type="entry name" value="DNAJ_2"/>
    <property type="match status" value="1"/>
</dbReference>
<evidence type="ECO:0000313" key="3">
    <source>
        <dbReference type="Proteomes" id="UP000824120"/>
    </source>
</evidence>
<dbReference type="PANTHER" id="PTHR45098:SF2">
    <property type="entry name" value="PRE-MRNA-SPLICING FACTOR CWC23"/>
    <property type="match status" value="1"/>
</dbReference>
<dbReference type="Proteomes" id="UP000824120">
    <property type="component" value="Chromosome 4"/>
</dbReference>
<name>A0A9J5ZKZ5_SOLCO</name>
<dbReference type="AlphaFoldDB" id="A0A9J5ZKZ5"/>